<dbReference type="EMBL" id="PGCJ01001464">
    <property type="protein sequence ID" value="PLW05271.1"/>
    <property type="molecule type" value="Genomic_DNA"/>
</dbReference>
<gene>
    <name evidence="2" type="ORF">PCANC_28921</name>
</gene>
<name>A0A2N5RW93_9BASI</name>
<dbReference type="InterPro" id="IPR021109">
    <property type="entry name" value="Peptidase_aspartic_dom_sf"/>
</dbReference>
<organism evidence="2 3">
    <name type="scientific">Puccinia coronata f. sp. avenae</name>
    <dbReference type="NCBI Taxonomy" id="200324"/>
    <lineage>
        <taxon>Eukaryota</taxon>
        <taxon>Fungi</taxon>
        <taxon>Dikarya</taxon>
        <taxon>Basidiomycota</taxon>
        <taxon>Pucciniomycotina</taxon>
        <taxon>Pucciniomycetes</taxon>
        <taxon>Pucciniales</taxon>
        <taxon>Pucciniaceae</taxon>
        <taxon>Puccinia</taxon>
    </lineage>
</organism>
<feature type="region of interest" description="Disordered" evidence="1">
    <location>
        <begin position="383"/>
        <end position="409"/>
    </location>
</feature>
<feature type="compositionally biased region" description="Polar residues" evidence="1">
    <location>
        <begin position="10"/>
        <end position="25"/>
    </location>
</feature>
<dbReference type="Proteomes" id="UP000235388">
    <property type="component" value="Unassembled WGS sequence"/>
</dbReference>
<accession>A0A2N5RW93</accession>
<dbReference type="AlphaFoldDB" id="A0A2N5RW93"/>
<keyword evidence="3" id="KW-1185">Reference proteome</keyword>
<dbReference type="Gene3D" id="2.40.70.10">
    <property type="entry name" value="Acid Proteases"/>
    <property type="match status" value="1"/>
</dbReference>
<protein>
    <submittedName>
        <fullName evidence="2">Uncharacterized protein</fullName>
    </submittedName>
</protein>
<comment type="caution">
    <text evidence="2">The sequence shown here is derived from an EMBL/GenBank/DDBJ whole genome shotgun (WGS) entry which is preliminary data.</text>
</comment>
<feature type="non-terminal residue" evidence="2">
    <location>
        <position position="409"/>
    </location>
</feature>
<feature type="compositionally biased region" description="Pro residues" evidence="1">
    <location>
        <begin position="388"/>
        <end position="400"/>
    </location>
</feature>
<evidence type="ECO:0000313" key="2">
    <source>
        <dbReference type="EMBL" id="PLW05271.1"/>
    </source>
</evidence>
<sequence>MAEPLGKHGAQSTQGLPNQQTANTTEEQVAKLAADMSNINAWLSTLVDLLNSSPIFNPPPNPESSQFQGSSTYHMPPLPDSGHPRGATHNQSYHPFSNPEINHLKRIEPLKIPDLWFAGNTVQLTSFLRAIQDFLWPRGSLFQNETQRVVWVSRHFGFRPLENKQHPAPTKNWYNLLSVNSLLEGLIAIFGDKFSKENEKRALAAYLYHGLDVMYKDYEEAEAATVPVSTVQVQLDCSSGGRILVPASFRAAGGLLIPATILVDTGSMANFVNEGFVRKHNLCTRQRKAPIRCVGFDGRKGVGGLVMQDWVGMIHLFSIDLQLVPVPSSFGITWLGLVDAIFGLPWLDQQGWVASGSVKGGHQFSLGSTPLFVIEYLAIEGEPKGNVPSPPPPPTPPFTLPPEFQQFTD</sequence>
<feature type="region of interest" description="Disordered" evidence="1">
    <location>
        <begin position="57"/>
        <end position="97"/>
    </location>
</feature>
<evidence type="ECO:0000256" key="1">
    <source>
        <dbReference type="SAM" id="MobiDB-lite"/>
    </source>
</evidence>
<evidence type="ECO:0000313" key="3">
    <source>
        <dbReference type="Proteomes" id="UP000235388"/>
    </source>
</evidence>
<reference evidence="2 3" key="1">
    <citation type="submission" date="2017-11" db="EMBL/GenBank/DDBJ databases">
        <title>De novo assembly and phasing of dikaryotic genomes from two isolates of Puccinia coronata f. sp. avenae, the causal agent of oat crown rust.</title>
        <authorList>
            <person name="Miller M.E."/>
            <person name="Zhang Y."/>
            <person name="Omidvar V."/>
            <person name="Sperschneider J."/>
            <person name="Schwessinger B."/>
            <person name="Raley C."/>
            <person name="Palmer J.M."/>
            <person name="Garnica D."/>
            <person name="Upadhyaya N."/>
            <person name="Rathjen J."/>
            <person name="Taylor J.M."/>
            <person name="Park R.F."/>
            <person name="Dodds P.N."/>
            <person name="Hirsch C.D."/>
            <person name="Kianian S.F."/>
            <person name="Figueroa M."/>
        </authorList>
    </citation>
    <scope>NUCLEOTIDE SEQUENCE [LARGE SCALE GENOMIC DNA]</scope>
    <source>
        <strain evidence="2">12NC29</strain>
    </source>
</reference>
<proteinExistence type="predicted"/>
<dbReference type="CDD" id="cd00303">
    <property type="entry name" value="retropepsin_like"/>
    <property type="match status" value="1"/>
</dbReference>
<feature type="region of interest" description="Disordered" evidence="1">
    <location>
        <begin position="1"/>
        <end position="25"/>
    </location>
</feature>
<dbReference type="OrthoDB" id="1750432at2759"/>